<comment type="caution">
    <text evidence="7">The sequence shown here is derived from an EMBL/GenBank/DDBJ whole genome shotgun (WGS) entry which is preliminary data.</text>
</comment>
<feature type="transmembrane region" description="Helical" evidence="6">
    <location>
        <begin position="577"/>
        <end position="594"/>
    </location>
</feature>
<name>A0A0L6VQP7_9BASI</name>
<keyword evidence="6" id="KW-0029">Amino-acid transport</keyword>
<keyword evidence="6" id="KW-0926">Vacuole</keyword>
<dbReference type="GO" id="GO:0005774">
    <property type="term" value="C:vacuolar membrane"/>
    <property type="evidence" value="ECO:0007669"/>
    <property type="project" value="UniProtKB-SubCell"/>
</dbReference>
<feature type="transmembrane region" description="Helical" evidence="6">
    <location>
        <begin position="389"/>
        <end position="406"/>
    </location>
</feature>
<protein>
    <recommendedName>
        <fullName evidence="6">Autophagy-related protein</fullName>
    </recommendedName>
</protein>
<comment type="similarity">
    <text evidence="6">Belongs to the ATG22 family.</text>
</comment>
<proteinExistence type="inferred from homology"/>
<dbReference type="GO" id="GO:0012505">
    <property type="term" value="C:endomembrane system"/>
    <property type="evidence" value="ECO:0007669"/>
    <property type="project" value="UniProtKB-SubCell"/>
</dbReference>
<feature type="transmembrane region" description="Helical" evidence="6">
    <location>
        <begin position="543"/>
        <end position="565"/>
    </location>
</feature>
<feature type="transmembrane region" description="Helical" evidence="6">
    <location>
        <begin position="503"/>
        <end position="523"/>
    </location>
</feature>
<keyword evidence="4 6" id="KW-1133">Transmembrane helix</keyword>
<dbReference type="Proteomes" id="UP000037035">
    <property type="component" value="Unassembled WGS sequence"/>
</dbReference>
<accession>A0A0L6VQP7</accession>
<evidence type="ECO:0000256" key="3">
    <source>
        <dbReference type="ARBA" id="ARBA00022692"/>
    </source>
</evidence>
<dbReference type="InterPro" id="IPR050495">
    <property type="entry name" value="ATG22/LtaA_families"/>
</dbReference>
<dbReference type="EMBL" id="LAVV01002209">
    <property type="protein sequence ID" value="KNZ63014.1"/>
    <property type="molecule type" value="Genomic_DNA"/>
</dbReference>
<dbReference type="STRING" id="27349.A0A0L6VQP7"/>
<keyword evidence="6" id="KW-0072">Autophagy</keyword>
<dbReference type="PANTHER" id="PTHR23519:SF4">
    <property type="entry name" value="AUTOPHAGY-RELATED PROTEIN"/>
    <property type="match status" value="1"/>
</dbReference>
<evidence type="ECO:0000256" key="5">
    <source>
        <dbReference type="ARBA" id="ARBA00023136"/>
    </source>
</evidence>
<evidence type="ECO:0000256" key="6">
    <source>
        <dbReference type="RuleBase" id="RU363073"/>
    </source>
</evidence>
<dbReference type="Pfam" id="PF11700">
    <property type="entry name" value="ATG22"/>
    <property type="match status" value="1"/>
</dbReference>
<dbReference type="InterPro" id="IPR024671">
    <property type="entry name" value="Atg22-like"/>
</dbReference>
<keyword evidence="8" id="KW-1185">Reference proteome</keyword>
<comment type="caution">
    <text evidence="6">Lacks conserved residue(s) required for the propagation of feature annotation.</text>
</comment>
<dbReference type="AlphaFoldDB" id="A0A0L6VQP7"/>
<feature type="transmembrane region" description="Helical" evidence="6">
    <location>
        <begin position="467"/>
        <end position="491"/>
    </location>
</feature>
<comment type="subcellular location">
    <subcellularLocation>
        <location evidence="1">Endomembrane system</location>
        <topology evidence="1">Multi-pass membrane protein</topology>
    </subcellularLocation>
    <subcellularLocation>
        <location evidence="6">Vacuole membrane</location>
        <topology evidence="6">Multi-pass membrane protein</topology>
    </subcellularLocation>
</comment>
<feature type="transmembrane region" description="Helical" evidence="6">
    <location>
        <begin position="365"/>
        <end position="382"/>
    </location>
</feature>
<gene>
    <name evidence="7" type="ORF">VP01_1198g2</name>
</gene>
<organism evidence="7 8">
    <name type="scientific">Puccinia sorghi</name>
    <dbReference type="NCBI Taxonomy" id="27349"/>
    <lineage>
        <taxon>Eukaryota</taxon>
        <taxon>Fungi</taxon>
        <taxon>Dikarya</taxon>
        <taxon>Basidiomycota</taxon>
        <taxon>Pucciniomycotina</taxon>
        <taxon>Pucciniomycetes</taxon>
        <taxon>Pucciniales</taxon>
        <taxon>Pucciniaceae</taxon>
        <taxon>Puccinia</taxon>
    </lineage>
</organism>
<evidence type="ECO:0000256" key="4">
    <source>
        <dbReference type="ARBA" id="ARBA00022989"/>
    </source>
</evidence>
<dbReference type="GO" id="GO:0006914">
    <property type="term" value="P:autophagy"/>
    <property type="evidence" value="ECO:0007669"/>
    <property type="project" value="UniProtKB-KW"/>
</dbReference>
<evidence type="ECO:0000256" key="1">
    <source>
        <dbReference type="ARBA" id="ARBA00004127"/>
    </source>
</evidence>
<sequence length="721" mass="82098">MPNTLGHRLYEKFLKPRKGMYFPSRCMFGSVASYRAVKLTWRRTLKRPPPLNMHLLNSRDRARLRLSNPNQPSVVRLFLLEVQYRSEDIDSDVLLVSLQVLDQIHQDHDDSLSLNAPDKTLPNISESPPVPIVSRLELWSYYLCKNPARSINVVVDLESVLEIAGTDLIQLLTFCHSRRKIIMEIVNGIGPMSYSLTLFQALATAAGYDPHIGPGSVCTSECVIPFAGKPKNVTSVVLIANGIAFGIMTLLFTSLGALADYRQYGRWILFTMTMLCWASQFAVLAVADPSRWKIAMVLYIIGFVTYGATLVFYAAQFPIIATNTPHSRILTQYLQSHKITEASFELEQSLERSRISNISTVHSNVGYLCISLINLSVLLPLAKNPMVNNYTIFLVSIPHAIILINRFDRGKISLKTNAYWVLLGVWWFLFQGDRPGPSLPRGQNPLTIGWHQLYLSFKRATELRYTFIYLVAFFLLSDGLNTSGTLISLIQSSTVNFSFLENTYMGIAQAVTSILSTLGFWYIQKYWKLKTKNMVCSSYSMGLIYFVVTNIVTVLIPLWGTLGIWTGAVGFHHRWEFWAYNVIFGLFQAPYYSYSQLSFYLDKTIMAELSPPGQENMVSQSIPIPPSKEKKETWRRRLTEMGIFEPVFCALWILESCFIDHWAECDPSDYRSQRFKLVWLPVPVYDFSALKPRDCVLCEFGEGPQRCGWMGKEETLLKILL</sequence>
<evidence type="ECO:0000313" key="7">
    <source>
        <dbReference type="EMBL" id="KNZ63014.1"/>
    </source>
</evidence>
<dbReference type="VEuPathDB" id="FungiDB:VP01_1198g2"/>
<reference evidence="7 8" key="1">
    <citation type="submission" date="2015-08" db="EMBL/GenBank/DDBJ databases">
        <title>Next Generation Sequencing and Analysis of the Genome of Puccinia sorghi L Schw, the Causal Agent of Maize Common Rust.</title>
        <authorList>
            <person name="Rochi L."/>
            <person name="Burguener G."/>
            <person name="Darino M."/>
            <person name="Turjanski A."/>
            <person name="Kreff E."/>
            <person name="Dieguez M.J."/>
            <person name="Sacco F."/>
        </authorList>
    </citation>
    <scope>NUCLEOTIDE SEQUENCE [LARGE SCALE GENOMIC DNA]</scope>
    <source>
        <strain evidence="7 8">RO10H11247</strain>
    </source>
</reference>
<dbReference type="OrthoDB" id="42657at2759"/>
<dbReference type="GO" id="GO:0006865">
    <property type="term" value="P:amino acid transport"/>
    <property type="evidence" value="ECO:0007669"/>
    <property type="project" value="UniProtKB-KW"/>
</dbReference>
<evidence type="ECO:0000256" key="2">
    <source>
        <dbReference type="ARBA" id="ARBA00022448"/>
    </source>
</evidence>
<keyword evidence="2 6" id="KW-0813">Transport</keyword>
<keyword evidence="3 6" id="KW-0812">Transmembrane</keyword>
<keyword evidence="5 6" id="KW-0472">Membrane</keyword>
<dbReference type="PANTHER" id="PTHR23519">
    <property type="entry name" value="AUTOPHAGY-RELATED PROTEIN 22"/>
    <property type="match status" value="1"/>
</dbReference>
<feature type="transmembrane region" description="Helical" evidence="6">
    <location>
        <begin position="236"/>
        <end position="258"/>
    </location>
</feature>
<feature type="transmembrane region" description="Helical" evidence="6">
    <location>
        <begin position="264"/>
        <end position="287"/>
    </location>
</feature>
<feature type="transmembrane region" description="Helical" evidence="6">
    <location>
        <begin position="294"/>
        <end position="315"/>
    </location>
</feature>
<comment type="function">
    <text evidence="6">Vacuolar effluxer which mediate the efflux of amino acids resulting from autophagic degradation. The release of autophagic amino acids allows the maintenance of protein synthesis and viability during nitrogen starvation.</text>
</comment>
<evidence type="ECO:0000313" key="8">
    <source>
        <dbReference type="Proteomes" id="UP000037035"/>
    </source>
</evidence>